<name>A0A5K1J5M5_9ACTN</name>
<organism evidence="1 2">
    <name type="scientific">Collinsella aerofaciens</name>
    <dbReference type="NCBI Taxonomy" id="74426"/>
    <lineage>
        <taxon>Bacteria</taxon>
        <taxon>Bacillati</taxon>
        <taxon>Actinomycetota</taxon>
        <taxon>Coriobacteriia</taxon>
        <taxon>Coriobacteriales</taxon>
        <taxon>Coriobacteriaceae</taxon>
        <taxon>Collinsella</taxon>
    </lineage>
</organism>
<accession>A0A5K1J5M5</accession>
<protein>
    <submittedName>
        <fullName evidence="1">Uncharacterized protein</fullName>
    </submittedName>
</protein>
<dbReference type="RefSeq" id="WP_156063686.1">
    <property type="nucleotide sequence ID" value="NZ_CABWIH010000039.1"/>
</dbReference>
<sequence>MSDKELAPISVEAVAIDDLDSIKVIANADTSKENRVGIGERADAVFGLASNVIDLVEGKQLYKVEVPEGYSLKDLVASKKDPEAVRALVRDPKGRLSGDVSLKATGISPAQIASVGLAAAAMVVGQAYMTEISDSLQRIDAKLESIATMIAADQKAKVKNALDIARTYTALHDDYLQKPAEARQAARNEIEGRYNDVGQVIDWITEQLAGIEGKVRGAAEREKDLEPLLKEVQSYEAQFGTCLQTLSALAMTRMYYDGNMDGRSALIEEQRILDKSQGFLKKRQVLAALMEMKIGGMKGAPIALPRGTQKNVLKRLVSQTPRAAAKEQLLEAKVEMRASLRSGESKLRSEADNRKGEIERIAAASRAARTLLTDGTECWLIDDQTD</sequence>
<evidence type="ECO:0000313" key="2">
    <source>
        <dbReference type="Proteomes" id="UP000330807"/>
    </source>
</evidence>
<reference evidence="1 2" key="1">
    <citation type="submission" date="2019-10" db="EMBL/GenBank/DDBJ databases">
        <authorList>
            <person name="Wolf R A."/>
        </authorList>
    </citation>
    <scope>NUCLEOTIDE SEQUENCE [LARGE SCALE GENOMIC DNA]</scope>
    <source>
        <strain evidence="1">Collinsella_aerofaciens_AK_138A</strain>
    </source>
</reference>
<dbReference type="EMBL" id="CABWIH010000039">
    <property type="protein sequence ID" value="VWL98307.1"/>
    <property type="molecule type" value="Genomic_DNA"/>
</dbReference>
<evidence type="ECO:0000313" key="1">
    <source>
        <dbReference type="EMBL" id="VWL98307.1"/>
    </source>
</evidence>
<dbReference type="Proteomes" id="UP000330807">
    <property type="component" value="Unassembled WGS sequence"/>
</dbReference>
<proteinExistence type="predicted"/>
<dbReference type="AlphaFoldDB" id="A0A5K1J5M5"/>
<gene>
    <name evidence="1" type="ORF">LMKDKBCB_01960</name>
</gene>